<dbReference type="InterPro" id="IPR014710">
    <property type="entry name" value="RmlC-like_jellyroll"/>
</dbReference>
<gene>
    <name evidence="2" type="ORF">C8N45_102612</name>
</gene>
<accession>A0A2T6KMZ8</accession>
<dbReference type="SUPFAM" id="SSF51182">
    <property type="entry name" value="RmlC-like cupins"/>
    <property type="match status" value="1"/>
</dbReference>
<reference evidence="2 3" key="1">
    <citation type="submission" date="2018-04" db="EMBL/GenBank/DDBJ databases">
        <title>Genomic Encyclopedia of Archaeal and Bacterial Type Strains, Phase II (KMG-II): from individual species to whole genera.</title>
        <authorList>
            <person name="Goeker M."/>
        </authorList>
    </citation>
    <scope>NUCLEOTIDE SEQUENCE [LARGE SCALE GENOMIC DNA]</scope>
    <source>
        <strain evidence="2 3">DSM 29955</strain>
    </source>
</reference>
<evidence type="ECO:0000259" key="1">
    <source>
        <dbReference type="Pfam" id="PF12973"/>
    </source>
</evidence>
<dbReference type="EMBL" id="QBUD01000002">
    <property type="protein sequence ID" value="PUB17600.1"/>
    <property type="molecule type" value="Genomic_DNA"/>
</dbReference>
<dbReference type="Proteomes" id="UP000244523">
    <property type="component" value="Unassembled WGS sequence"/>
</dbReference>
<feature type="domain" description="ChrR-like cupin" evidence="1">
    <location>
        <begin position="104"/>
        <end position="193"/>
    </location>
</feature>
<dbReference type="RefSeq" id="WP_108385705.1">
    <property type="nucleotide sequence ID" value="NZ_QBUD01000002.1"/>
</dbReference>
<sequence>MTQIKHHLSDALLMGYAAGSLPEAFNLVVATHISMCDECRAALAEYDAIGGEVMLDADPIDVAEESLAATMALIESGAVDATRAPKPVSSGIFPAPLAEYVQGDVDSLKWRKVGGGVSQMILPTSSDASVRLLRIPAGTAVPDHGHHGTELTLVLQGAFRDEEDRFGAGDVEVANEDLHHTPIAEEGVDCICLAASDAPLKFKGVLPRIAQRFMRI</sequence>
<dbReference type="Gene3D" id="1.10.10.1320">
    <property type="entry name" value="Anti-sigma factor, zinc-finger domain"/>
    <property type="match status" value="1"/>
</dbReference>
<name>A0A2T6KMZ8_9RHOB</name>
<dbReference type="CDD" id="cd20301">
    <property type="entry name" value="cupin_ChrR"/>
    <property type="match status" value="1"/>
</dbReference>
<evidence type="ECO:0000313" key="3">
    <source>
        <dbReference type="Proteomes" id="UP000244523"/>
    </source>
</evidence>
<dbReference type="InterPro" id="IPR025979">
    <property type="entry name" value="ChrR-like_cupin_dom"/>
</dbReference>
<dbReference type="OrthoDB" id="2988517at2"/>
<comment type="caution">
    <text evidence="2">The sequence shown here is derived from an EMBL/GenBank/DDBJ whole genome shotgun (WGS) entry which is preliminary data.</text>
</comment>
<organism evidence="2 3">
    <name type="scientific">Yoonia sediminilitoris</name>
    <dbReference type="NCBI Taxonomy" id="1286148"/>
    <lineage>
        <taxon>Bacteria</taxon>
        <taxon>Pseudomonadati</taxon>
        <taxon>Pseudomonadota</taxon>
        <taxon>Alphaproteobacteria</taxon>
        <taxon>Rhodobacterales</taxon>
        <taxon>Paracoccaceae</taxon>
        <taxon>Yoonia</taxon>
    </lineage>
</organism>
<dbReference type="InterPro" id="IPR011051">
    <property type="entry name" value="RmlC_Cupin_sf"/>
</dbReference>
<dbReference type="Pfam" id="PF12973">
    <property type="entry name" value="Cupin_7"/>
    <property type="match status" value="1"/>
</dbReference>
<dbReference type="NCBIfam" id="TIGR02451">
    <property type="entry name" value="anti_sig_ChrR"/>
    <property type="match status" value="1"/>
</dbReference>
<keyword evidence="3" id="KW-1185">Reference proteome</keyword>
<dbReference type="InterPro" id="IPR012807">
    <property type="entry name" value="Anti-sigma_ChrR"/>
</dbReference>
<protein>
    <submittedName>
        <fullName evidence="2">ChrR-like anti-ECFsigma factor</fullName>
    </submittedName>
</protein>
<dbReference type="AlphaFoldDB" id="A0A2T6KMZ8"/>
<evidence type="ECO:0000313" key="2">
    <source>
        <dbReference type="EMBL" id="PUB17600.1"/>
    </source>
</evidence>
<proteinExistence type="predicted"/>
<dbReference type="InterPro" id="IPR041916">
    <property type="entry name" value="Anti_sigma_zinc_sf"/>
</dbReference>
<dbReference type="Gene3D" id="2.60.120.10">
    <property type="entry name" value="Jelly Rolls"/>
    <property type="match status" value="1"/>
</dbReference>